<dbReference type="OrthoDB" id="4497594at2759"/>
<sequence length="173" mass="19250">MEAKNPSPVNVPALKLLRGNPETAQLLQSFEKSLLHEAKDGDESQEWSDAQHLRNTLSEDDAMKQLQEIVLNGLRNLSKEGEGLIFEHHVNTKEKIIKVVSFIRSVQDFITTAVSADPHASLAWAGMLVILPIMTRTVTEETDAIDGFNGISNILIRSRVIEQNYFAKPTESA</sequence>
<accession>A0A319D6W4</accession>
<evidence type="ECO:0000259" key="1">
    <source>
        <dbReference type="Pfam" id="PF17100"/>
    </source>
</evidence>
<dbReference type="Proteomes" id="UP000247810">
    <property type="component" value="Unassembled WGS sequence"/>
</dbReference>
<reference evidence="2 3" key="1">
    <citation type="submission" date="2018-02" db="EMBL/GenBank/DDBJ databases">
        <title>The genomes of Aspergillus section Nigri reveals drivers in fungal speciation.</title>
        <authorList>
            <consortium name="DOE Joint Genome Institute"/>
            <person name="Vesth T.C."/>
            <person name="Nybo J."/>
            <person name="Theobald S."/>
            <person name="Brandl J."/>
            <person name="Frisvad J.C."/>
            <person name="Nielsen K.F."/>
            <person name="Lyhne E.K."/>
            <person name="Kogle M.E."/>
            <person name="Kuo A."/>
            <person name="Riley R."/>
            <person name="Clum A."/>
            <person name="Nolan M."/>
            <person name="Lipzen A."/>
            <person name="Salamov A."/>
            <person name="Henrissat B."/>
            <person name="Wiebenga A."/>
            <person name="De vries R.P."/>
            <person name="Grigoriev I.V."/>
            <person name="Mortensen U.H."/>
            <person name="Andersen M.R."/>
            <person name="Baker S.E."/>
        </authorList>
    </citation>
    <scope>NUCLEOTIDE SEQUENCE [LARGE SCALE GENOMIC DNA]</scope>
    <source>
        <strain evidence="2 3">CBS 707.79</strain>
    </source>
</reference>
<evidence type="ECO:0000313" key="2">
    <source>
        <dbReference type="EMBL" id="PYH90297.1"/>
    </source>
</evidence>
<dbReference type="AlphaFoldDB" id="A0A319D6W4"/>
<keyword evidence="3" id="KW-1185">Reference proteome</keyword>
<organism evidence="2 3">
    <name type="scientific">Aspergillus ellipticus CBS 707.79</name>
    <dbReference type="NCBI Taxonomy" id="1448320"/>
    <lineage>
        <taxon>Eukaryota</taxon>
        <taxon>Fungi</taxon>
        <taxon>Dikarya</taxon>
        <taxon>Ascomycota</taxon>
        <taxon>Pezizomycotina</taxon>
        <taxon>Eurotiomycetes</taxon>
        <taxon>Eurotiomycetidae</taxon>
        <taxon>Eurotiales</taxon>
        <taxon>Aspergillaceae</taxon>
        <taxon>Aspergillus</taxon>
        <taxon>Aspergillus subgen. Circumdati</taxon>
    </lineage>
</organism>
<dbReference type="STRING" id="1448320.A0A319D6W4"/>
<proteinExistence type="predicted"/>
<dbReference type="Pfam" id="PF17100">
    <property type="entry name" value="NACHT_N"/>
    <property type="match status" value="1"/>
</dbReference>
<evidence type="ECO:0000313" key="3">
    <source>
        <dbReference type="Proteomes" id="UP000247810"/>
    </source>
</evidence>
<dbReference type="VEuPathDB" id="FungiDB:BO71DRAFT_487255"/>
<name>A0A319D6W4_9EURO</name>
<feature type="domain" description="NWD NACHT-NTPase N-terminal" evidence="1">
    <location>
        <begin position="22"/>
        <end position="149"/>
    </location>
</feature>
<gene>
    <name evidence="2" type="ORF">BO71DRAFT_487255</name>
</gene>
<dbReference type="InterPro" id="IPR031359">
    <property type="entry name" value="NACHT_N"/>
</dbReference>
<protein>
    <recommendedName>
        <fullName evidence="1">NWD NACHT-NTPase N-terminal domain-containing protein</fullName>
    </recommendedName>
</protein>
<dbReference type="EMBL" id="KZ825989">
    <property type="protein sequence ID" value="PYH90297.1"/>
    <property type="molecule type" value="Genomic_DNA"/>
</dbReference>